<protein>
    <submittedName>
        <fullName evidence="1">Uncharacterized protein</fullName>
    </submittedName>
</protein>
<proteinExistence type="predicted"/>
<reference evidence="1" key="1">
    <citation type="journal article" date="2021" name="New Phytol.">
        <title>Evolutionary innovations through gain and loss of genes in the ectomycorrhizal Boletales.</title>
        <authorList>
            <person name="Wu G."/>
            <person name="Miyauchi S."/>
            <person name="Morin E."/>
            <person name="Kuo A."/>
            <person name="Drula E."/>
            <person name="Varga T."/>
            <person name="Kohler A."/>
            <person name="Feng B."/>
            <person name="Cao Y."/>
            <person name="Lipzen A."/>
            <person name="Daum C."/>
            <person name="Hundley H."/>
            <person name="Pangilinan J."/>
            <person name="Johnson J."/>
            <person name="Barry K."/>
            <person name="LaButti K."/>
            <person name="Ng V."/>
            <person name="Ahrendt S."/>
            <person name="Min B."/>
            <person name="Choi I.G."/>
            <person name="Park H."/>
            <person name="Plett J.M."/>
            <person name="Magnuson J."/>
            <person name="Spatafora J.W."/>
            <person name="Nagy L.G."/>
            <person name="Henrissat B."/>
            <person name="Grigoriev I.V."/>
            <person name="Yang Z.L."/>
            <person name="Xu J."/>
            <person name="Martin F.M."/>
        </authorList>
    </citation>
    <scope>NUCLEOTIDE SEQUENCE</scope>
    <source>
        <strain evidence="1">KUC20120723A-06</strain>
    </source>
</reference>
<organism evidence="1 2">
    <name type="scientific">Leucogyrophana mollusca</name>
    <dbReference type="NCBI Taxonomy" id="85980"/>
    <lineage>
        <taxon>Eukaryota</taxon>
        <taxon>Fungi</taxon>
        <taxon>Dikarya</taxon>
        <taxon>Basidiomycota</taxon>
        <taxon>Agaricomycotina</taxon>
        <taxon>Agaricomycetes</taxon>
        <taxon>Agaricomycetidae</taxon>
        <taxon>Boletales</taxon>
        <taxon>Boletales incertae sedis</taxon>
        <taxon>Leucogyrophana</taxon>
    </lineage>
</organism>
<dbReference type="Proteomes" id="UP000790709">
    <property type="component" value="Unassembled WGS sequence"/>
</dbReference>
<name>A0ACB8B2N4_9AGAM</name>
<keyword evidence="2" id="KW-1185">Reference proteome</keyword>
<dbReference type="EMBL" id="MU266708">
    <property type="protein sequence ID" value="KAH7918992.1"/>
    <property type="molecule type" value="Genomic_DNA"/>
</dbReference>
<evidence type="ECO:0000313" key="1">
    <source>
        <dbReference type="EMBL" id="KAH7918992.1"/>
    </source>
</evidence>
<sequence length="128" mass="14415">MLQWKAAAPGLFSTIKQAMGFEMSTDDVKQIKGITDSGTNPSRSRSYHTSAVLQATPPLQKPKEKPSESRTNILSTRRICARRTEERVISEMILSCFLTNIRTQTRYPRDMERGGLGYSSDDPEKFAN</sequence>
<gene>
    <name evidence="1" type="ORF">BV22DRAFT_886204</name>
</gene>
<evidence type="ECO:0000313" key="2">
    <source>
        <dbReference type="Proteomes" id="UP000790709"/>
    </source>
</evidence>
<accession>A0ACB8B2N4</accession>
<comment type="caution">
    <text evidence="1">The sequence shown here is derived from an EMBL/GenBank/DDBJ whole genome shotgun (WGS) entry which is preliminary data.</text>
</comment>